<organism evidence="1 2">
    <name type="scientific">Paenibacillus protaetiae</name>
    <dbReference type="NCBI Taxonomy" id="2509456"/>
    <lineage>
        <taxon>Bacteria</taxon>
        <taxon>Bacillati</taxon>
        <taxon>Bacillota</taxon>
        <taxon>Bacilli</taxon>
        <taxon>Bacillales</taxon>
        <taxon>Paenibacillaceae</taxon>
        <taxon>Paenibacillus</taxon>
    </lineage>
</organism>
<evidence type="ECO:0000313" key="2">
    <source>
        <dbReference type="Proteomes" id="UP000293568"/>
    </source>
</evidence>
<sequence>MEQIQSKLTPESGKFTLGAFQGDELVGIVTFARETHPKTKHRSGVYGMYVSRVAPDKKARHRQNV</sequence>
<dbReference type="AlphaFoldDB" id="A0A4P6EWJ9"/>
<dbReference type="Proteomes" id="UP000293568">
    <property type="component" value="Chromosome"/>
</dbReference>
<dbReference type="OrthoDB" id="9799092at2"/>
<keyword evidence="2" id="KW-1185">Reference proteome</keyword>
<dbReference type="EMBL" id="CP035492">
    <property type="protein sequence ID" value="QAY66109.1"/>
    <property type="molecule type" value="Genomic_DNA"/>
</dbReference>
<evidence type="ECO:0000313" key="1">
    <source>
        <dbReference type="EMBL" id="QAY66109.1"/>
    </source>
</evidence>
<dbReference type="Gene3D" id="3.40.630.30">
    <property type="match status" value="1"/>
</dbReference>
<protein>
    <recommendedName>
        <fullName evidence="3">GNAT family N-acetyltransferase</fullName>
    </recommendedName>
</protein>
<name>A0A4P6EWJ9_9BACL</name>
<dbReference type="KEGG" id="pprt:ET464_06590"/>
<dbReference type="RefSeq" id="WP_129439353.1">
    <property type="nucleotide sequence ID" value="NZ_CP035492.1"/>
</dbReference>
<proteinExistence type="predicted"/>
<accession>A0A4P6EWJ9</accession>
<evidence type="ECO:0008006" key="3">
    <source>
        <dbReference type="Google" id="ProtNLM"/>
    </source>
</evidence>
<gene>
    <name evidence="1" type="ORF">ET464_06590</name>
</gene>
<reference evidence="1 2" key="1">
    <citation type="submission" date="2019-01" db="EMBL/GenBank/DDBJ databases">
        <title>Genome sequencing of strain FW100M-2.</title>
        <authorList>
            <person name="Heo J."/>
            <person name="Kim S.-J."/>
            <person name="Kim J.-S."/>
            <person name="Hong S.-B."/>
            <person name="Kwon S.-W."/>
        </authorList>
    </citation>
    <scope>NUCLEOTIDE SEQUENCE [LARGE SCALE GENOMIC DNA]</scope>
    <source>
        <strain evidence="1 2">FW100M-2</strain>
    </source>
</reference>